<protein>
    <submittedName>
        <fullName evidence="1">Uncharacterized protein</fullName>
    </submittedName>
</protein>
<evidence type="ECO:0000313" key="1">
    <source>
        <dbReference type="EMBL" id="ACR37298.1"/>
    </source>
</evidence>
<accession>C4J7Z8</accession>
<organism evidence="1">
    <name type="scientific">Zea mays</name>
    <name type="common">Maize</name>
    <dbReference type="NCBI Taxonomy" id="4577"/>
    <lineage>
        <taxon>Eukaryota</taxon>
        <taxon>Viridiplantae</taxon>
        <taxon>Streptophyta</taxon>
        <taxon>Embryophyta</taxon>
        <taxon>Tracheophyta</taxon>
        <taxon>Spermatophyta</taxon>
        <taxon>Magnoliopsida</taxon>
        <taxon>Liliopsida</taxon>
        <taxon>Poales</taxon>
        <taxon>Poaceae</taxon>
        <taxon>PACMAD clade</taxon>
        <taxon>Panicoideae</taxon>
        <taxon>Andropogonodae</taxon>
        <taxon>Andropogoneae</taxon>
        <taxon>Tripsacinae</taxon>
        <taxon>Zea</taxon>
    </lineage>
</organism>
<dbReference type="AlphaFoldDB" id="C4J7Z8"/>
<dbReference type="EMBL" id="BT086945">
    <property type="protein sequence ID" value="ACR37298.1"/>
    <property type="molecule type" value="mRNA"/>
</dbReference>
<reference evidence="1" key="1">
    <citation type="journal article" date="2009" name="PLoS Genet.">
        <title>Sequencing, mapping, and analysis of 27,455 maize full-length cDNAs.</title>
        <authorList>
            <person name="Soderlund C."/>
            <person name="Descour A."/>
            <person name="Kudrna D."/>
            <person name="Bomhoff M."/>
            <person name="Boyd L."/>
            <person name="Currie J."/>
            <person name="Angelova A."/>
            <person name="Collura K."/>
            <person name="Wissotski M."/>
            <person name="Ashley E."/>
            <person name="Morrow D."/>
            <person name="Fernandes J."/>
            <person name="Walbot V."/>
            <person name="Yu Y."/>
        </authorList>
    </citation>
    <scope>NUCLEOTIDE SEQUENCE</scope>
    <source>
        <strain evidence="1">B73</strain>
    </source>
</reference>
<proteinExistence type="evidence at transcript level"/>
<name>C4J7Z8_MAIZE</name>
<sequence length="19" mass="2064">MPRTAAQLRCCQPPPPAAR</sequence>